<dbReference type="EMBL" id="KI546094">
    <property type="protein sequence ID" value="EST45518.1"/>
    <property type="molecule type" value="Genomic_DNA"/>
</dbReference>
<protein>
    <submittedName>
        <fullName evidence="2">Cysteine-rich membrane protein 2</fullName>
    </submittedName>
</protein>
<evidence type="ECO:0000313" key="4">
    <source>
        <dbReference type="Proteomes" id="UP000018208"/>
    </source>
</evidence>
<evidence type="ECO:0000256" key="1">
    <source>
        <dbReference type="SAM" id="Phobius"/>
    </source>
</evidence>
<organism evidence="2">
    <name type="scientific">Spironucleus salmonicida</name>
    <dbReference type="NCBI Taxonomy" id="348837"/>
    <lineage>
        <taxon>Eukaryota</taxon>
        <taxon>Metamonada</taxon>
        <taxon>Diplomonadida</taxon>
        <taxon>Hexamitidae</taxon>
        <taxon>Hexamitinae</taxon>
        <taxon>Spironucleus</taxon>
    </lineage>
</organism>
<dbReference type="AlphaFoldDB" id="V6LMS5"/>
<accession>V6LMS5</accession>
<dbReference type="InterPro" id="IPR006150">
    <property type="entry name" value="Cys_repeat_1"/>
</dbReference>
<keyword evidence="1" id="KW-0812">Transmembrane</keyword>
<keyword evidence="1" id="KW-0472">Membrane</keyword>
<evidence type="ECO:0000313" key="2">
    <source>
        <dbReference type="EMBL" id="EST45518.1"/>
    </source>
</evidence>
<name>V6LMS5_9EUKA</name>
<reference evidence="2 3" key="1">
    <citation type="journal article" date="2014" name="PLoS Genet.">
        <title>The Genome of Spironucleus salmonicida Highlights a Fish Pathogen Adapted to Fluctuating Environments.</title>
        <authorList>
            <person name="Xu F."/>
            <person name="Jerlstrom-Hultqvist J."/>
            <person name="Einarsson E."/>
            <person name="Astvaldsson A."/>
            <person name="Svard S.G."/>
            <person name="Andersson J.O."/>
        </authorList>
    </citation>
    <scope>NUCLEOTIDE SEQUENCE</scope>
    <source>
        <strain evidence="3">ATCC 50377</strain>
    </source>
</reference>
<keyword evidence="1" id="KW-1133">Transmembrane helix</keyword>
<reference evidence="3" key="2">
    <citation type="submission" date="2020-12" db="EMBL/GenBank/DDBJ databases">
        <title>New Spironucleus salmonicida genome in near-complete chromosomes.</title>
        <authorList>
            <person name="Xu F."/>
            <person name="Kurt Z."/>
            <person name="Jimenez-Gonzalez A."/>
            <person name="Astvaldsson A."/>
            <person name="Andersson J.O."/>
            <person name="Svard S.G."/>
        </authorList>
    </citation>
    <scope>NUCLEOTIDE SEQUENCE</scope>
    <source>
        <strain evidence="3">ATCC 50377</strain>
    </source>
</reference>
<dbReference type="VEuPathDB" id="GiardiaDB:SS50377_21539"/>
<evidence type="ECO:0000313" key="3">
    <source>
        <dbReference type="EMBL" id="KAH0576002.1"/>
    </source>
</evidence>
<keyword evidence="4" id="KW-1185">Reference proteome</keyword>
<dbReference type="OrthoDB" id="6149028at2759"/>
<sequence>MSIANCLEYSADNKCTKCAFFLNLNTTTNQCECEHNTGTVCPLNQSCATEIKKCVPLNECLSTLHCIACKYFNHSECYKCAEGYYPSLTEKACISLKPCQRIRKCKACSDITPAQCGICQSNLNPSSDGMICECVAESRAECPSGSTCSALTRTCQTNNSCLSTINNCKICDYNNHQNCYACASGFYLTKAGACQSTSTCSTLTSCNACDETDNTKCAKCSDGLILNIAKTVCECALGSNLPCQSGYQCTPYTHICAQKNACLTYPVMISSCRSCYRSDGRLCYACDTGYTISPTKLQCVANFSCLTIFGCNTCNPSQPNLCLQCVEGLSIYKDGSLCVCGSNNKPCEQGYVCNDDQCQLSLVKASNSAVIGCSIAIAILLAVIVVLVVFLVRKMSVKAPTVVRDFHGIQ</sequence>
<feature type="transmembrane region" description="Helical" evidence="1">
    <location>
        <begin position="369"/>
        <end position="392"/>
    </location>
</feature>
<dbReference type="SMART" id="SM00289">
    <property type="entry name" value="WR1"/>
    <property type="match status" value="3"/>
</dbReference>
<dbReference type="Proteomes" id="UP000018208">
    <property type="component" value="Unassembled WGS sequence"/>
</dbReference>
<proteinExistence type="predicted"/>
<gene>
    <name evidence="2" type="ORF">SS50377_14590</name>
    <name evidence="3" type="ORF">SS50377_21539</name>
</gene>
<dbReference type="EMBL" id="AUWU02000002">
    <property type="protein sequence ID" value="KAH0576002.1"/>
    <property type="molecule type" value="Genomic_DNA"/>
</dbReference>